<keyword evidence="2" id="KW-1185">Reference proteome</keyword>
<protein>
    <submittedName>
        <fullName evidence="1">Uncharacterized protein</fullName>
    </submittedName>
</protein>
<name>A0AAD7IDQ0_9AGAR</name>
<sequence>GNWTKDFVQLAKTAELKKRALTLQPHTAHILLVHASLEQNNRALQAIMEQPLEKLSMIQNRNLAFHSYPSLPEQADVDRLGVDLGQPPLLESAKDDVGRSGAGYVSMGFAFAAAMRLRPMRRTELSNSVCARVGPCSELSSSSESVRYESISRNSARMRVFFILE</sequence>
<dbReference type="EMBL" id="JARKIB010000106">
    <property type="protein sequence ID" value="KAJ7739558.1"/>
    <property type="molecule type" value="Genomic_DNA"/>
</dbReference>
<organism evidence="1 2">
    <name type="scientific">Mycena metata</name>
    <dbReference type="NCBI Taxonomy" id="1033252"/>
    <lineage>
        <taxon>Eukaryota</taxon>
        <taxon>Fungi</taxon>
        <taxon>Dikarya</taxon>
        <taxon>Basidiomycota</taxon>
        <taxon>Agaricomycotina</taxon>
        <taxon>Agaricomycetes</taxon>
        <taxon>Agaricomycetidae</taxon>
        <taxon>Agaricales</taxon>
        <taxon>Marasmiineae</taxon>
        <taxon>Mycenaceae</taxon>
        <taxon>Mycena</taxon>
    </lineage>
</organism>
<proteinExistence type="predicted"/>
<gene>
    <name evidence="1" type="ORF">B0H16DRAFT_1324905</name>
</gene>
<evidence type="ECO:0000313" key="1">
    <source>
        <dbReference type="EMBL" id="KAJ7739558.1"/>
    </source>
</evidence>
<dbReference type="AlphaFoldDB" id="A0AAD7IDQ0"/>
<accession>A0AAD7IDQ0</accession>
<feature type="non-terminal residue" evidence="1">
    <location>
        <position position="165"/>
    </location>
</feature>
<evidence type="ECO:0000313" key="2">
    <source>
        <dbReference type="Proteomes" id="UP001215598"/>
    </source>
</evidence>
<comment type="caution">
    <text evidence="1">The sequence shown here is derived from an EMBL/GenBank/DDBJ whole genome shotgun (WGS) entry which is preliminary data.</text>
</comment>
<dbReference type="Proteomes" id="UP001215598">
    <property type="component" value="Unassembled WGS sequence"/>
</dbReference>
<reference evidence="1" key="1">
    <citation type="submission" date="2023-03" db="EMBL/GenBank/DDBJ databases">
        <title>Massive genome expansion in bonnet fungi (Mycena s.s.) driven by repeated elements and novel gene families across ecological guilds.</title>
        <authorList>
            <consortium name="Lawrence Berkeley National Laboratory"/>
            <person name="Harder C.B."/>
            <person name="Miyauchi S."/>
            <person name="Viragh M."/>
            <person name="Kuo A."/>
            <person name="Thoen E."/>
            <person name="Andreopoulos B."/>
            <person name="Lu D."/>
            <person name="Skrede I."/>
            <person name="Drula E."/>
            <person name="Henrissat B."/>
            <person name="Morin E."/>
            <person name="Kohler A."/>
            <person name="Barry K."/>
            <person name="LaButti K."/>
            <person name="Morin E."/>
            <person name="Salamov A."/>
            <person name="Lipzen A."/>
            <person name="Mereny Z."/>
            <person name="Hegedus B."/>
            <person name="Baldrian P."/>
            <person name="Stursova M."/>
            <person name="Weitz H."/>
            <person name="Taylor A."/>
            <person name="Grigoriev I.V."/>
            <person name="Nagy L.G."/>
            <person name="Martin F."/>
            <person name="Kauserud H."/>
        </authorList>
    </citation>
    <scope>NUCLEOTIDE SEQUENCE</scope>
    <source>
        <strain evidence="1">CBHHK182m</strain>
    </source>
</reference>